<dbReference type="InterPro" id="IPR007219">
    <property type="entry name" value="XnlR_reg_dom"/>
</dbReference>
<feature type="compositionally biased region" description="Polar residues" evidence="11">
    <location>
        <begin position="1383"/>
        <end position="1397"/>
    </location>
</feature>
<comment type="caution">
    <text evidence="16">The sequence shown here is derived from an EMBL/GenBank/DDBJ whole genome shotgun (WGS) entry which is preliminary data.</text>
</comment>
<keyword evidence="2" id="KW-0436">Ligase</keyword>
<dbReference type="InterPro" id="IPR029000">
    <property type="entry name" value="Cyclophilin-like_dom_sf"/>
</dbReference>
<keyword evidence="17" id="KW-1185">Reference proteome</keyword>
<dbReference type="SUPFAM" id="SSF51230">
    <property type="entry name" value="Single hybrid motif"/>
    <property type="match status" value="1"/>
</dbReference>
<evidence type="ECO:0000259" key="12">
    <source>
        <dbReference type="PROSITE" id="PS50048"/>
    </source>
</evidence>
<dbReference type="InterPro" id="IPR050856">
    <property type="entry name" value="Biotin_carboxylase_complex"/>
</dbReference>
<keyword evidence="6 9" id="KW-0067">ATP-binding</keyword>
<feature type="domain" description="ATP-grasp" evidence="14">
    <location>
        <begin position="121"/>
        <end position="322"/>
    </location>
</feature>
<dbReference type="SMART" id="SM00878">
    <property type="entry name" value="Biotin_carb_C"/>
    <property type="match status" value="1"/>
</dbReference>
<dbReference type="PROSITE" id="PS50975">
    <property type="entry name" value="ATP_GRASP"/>
    <property type="match status" value="1"/>
</dbReference>
<dbReference type="GO" id="GO:0008270">
    <property type="term" value="F:zinc ion binding"/>
    <property type="evidence" value="ECO:0007669"/>
    <property type="project" value="InterPro"/>
</dbReference>
<dbReference type="Pfam" id="PF02786">
    <property type="entry name" value="CPSase_L_D2"/>
    <property type="match status" value="1"/>
</dbReference>
<feature type="compositionally biased region" description="Basic and acidic residues" evidence="11">
    <location>
        <begin position="1336"/>
        <end position="1347"/>
    </location>
</feature>
<dbReference type="SUPFAM" id="SSF57701">
    <property type="entry name" value="Zn2/Cys6 DNA-binding domain"/>
    <property type="match status" value="1"/>
</dbReference>
<dbReference type="PROSITE" id="PS50048">
    <property type="entry name" value="ZN2_CY6_FUNGAL_2"/>
    <property type="match status" value="1"/>
</dbReference>
<dbReference type="PROSITE" id="PS00866">
    <property type="entry name" value="CPSASE_1"/>
    <property type="match status" value="1"/>
</dbReference>
<dbReference type="Pfam" id="PF02682">
    <property type="entry name" value="CT_C_D"/>
    <property type="match status" value="1"/>
</dbReference>
<proteinExistence type="predicted"/>
<evidence type="ECO:0000256" key="3">
    <source>
        <dbReference type="ARBA" id="ARBA00022723"/>
    </source>
</evidence>
<dbReference type="Gene3D" id="3.30.470.20">
    <property type="entry name" value="ATP-grasp fold, B domain"/>
    <property type="match status" value="1"/>
</dbReference>
<dbReference type="SUPFAM" id="SSF50891">
    <property type="entry name" value="Cyclophilin-like"/>
    <property type="match status" value="2"/>
</dbReference>
<dbReference type="SMART" id="SM00906">
    <property type="entry name" value="Fungal_trans"/>
    <property type="match status" value="1"/>
</dbReference>
<evidence type="ECO:0000313" key="16">
    <source>
        <dbReference type="EMBL" id="KPM41388.1"/>
    </source>
</evidence>
<dbReference type="InterPro" id="IPR011764">
    <property type="entry name" value="Biotin_carboxylation_dom"/>
</dbReference>
<dbReference type="InterPro" id="IPR005482">
    <property type="entry name" value="Biotin_COase_C"/>
</dbReference>
<feature type="domain" description="Biotin carboxylation" evidence="15">
    <location>
        <begin position="3"/>
        <end position="462"/>
    </location>
</feature>
<dbReference type="Pfam" id="PF02785">
    <property type="entry name" value="Biotin_carb_C"/>
    <property type="match status" value="1"/>
</dbReference>
<evidence type="ECO:0000256" key="7">
    <source>
        <dbReference type="ARBA" id="ARBA00023242"/>
    </source>
</evidence>
<dbReference type="InterPro" id="IPR036864">
    <property type="entry name" value="Zn2-C6_fun-type_DNA-bd_sf"/>
</dbReference>
<dbReference type="InterPro" id="IPR001138">
    <property type="entry name" value="Zn2Cys6_DnaBD"/>
</dbReference>
<reference evidence="16 17" key="1">
    <citation type="submission" date="2015-09" db="EMBL/GenBank/DDBJ databases">
        <title>Draft genome of a European isolate of the apple canker pathogen Neonectria ditissima.</title>
        <authorList>
            <person name="Gomez-Cortecero A."/>
            <person name="Harrison R.J."/>
            <person name="Armitage A.D."/>
        </authorList>
    </citation>
    <scope>NUCLEOTIDE SEQUENCE [LARGE SCALE GENOMIC DNA]</scope>
    <source>
        <strain evidence="16 17">R09/05</strain>
    </source>
</reference>
<keyword evidence="3" id="KW-0479">Metal-binding</keyword>
<keyword evidence="5" id="KW-0378">Hydrolase</keyword>
<dbReference type="PANTHER" id="PTHR18866:SF128">
    <property type="entry name" value="UREA AMIDOLYASE"/>
    <property type="match status" value="1"/>
</dbReference>
<dbReference type="GO" id="GO:0003677">
    <property type="term" value="F:DNA binding"/>
    <property type="evidence" value="ECO:0007669"/>
    <property type="project" value="InterPro"/>
</dbReference>
<keyword evidence="10" id="KW-0175">Coiled coil</keyword>
<feature type="coiled-coil region" evidence="10">
    <location>
        <begin position="1106"/>
        <end position="1140"/>
    </location>
</feature>
<dbReference type="SMART" id="SM00797">
    <property type="entry name" value="AHS2"/>
    <property type="match status" value="1"/>
</dbReference>
<dbReference type="GO" id="GO:0016787">
    <property type="term" value="F:hydrolase activity"/>
    <property type="evidence" value="ECO:0007669"/>
    <property type="project" value="UniProtKB-KW"/>
</dbReference>
<dbReference type="InterPro" id="IPR011054">
    <property type="entry name" value="Rudment_hybrid_motif"/>
</dbReference>
<dbReference type="CDD" id="cd06850">
    <property type="entry name" value="biotinyl_domain"/>
    <property type="match status" value="1"/>
</dbReference>
<dbReference type="SUPFAM" id="SSF51246">
    <property type="entry name" value="Rudiment single hybrid motif"/>
    <property type="match status" value="1"/>
</dbReference>
<dbReference type="Gene3D" id="4.10.240.10">
    <property type="entry name" value="Zn(2)-C6 fungal-type DNA-binding domain"/>
    <property type="match status" value="1"/>
</dbReference>
<dbReference type="OrthoDB" id="196847at2759"/>
<dbReference type="InterPro" id="IPR011053">
    <property type="entry name" value="Single_hybrid_motif"/>
</dbReference>
<feature type="compositionally biased region" description="Polar residues" evidence="11">
    <location>
        <begin position="1321"/>
        <end position="1334"/>
    </location>
</feature>
<dbReference type="PROSITE" id="PS00463">
    <property type="entry name" value="ZN2_CY6_FUNGAL_1"/>
    <property type="match status" value="1"/>
</dbReference>
<dbReference type="Proteomes" id="UP000050424">
    <property type="component" value="Unassembled WGS sequence"/>
</dbReference>
<feature type="region of interest" description="Disordered" evidence="11">
    <location>
        <begin position="1684"/>
        <end position="1708"/>
    </location>
</feature>
<accession>A0A0N8H7C5</accession>
<feature type="region of interest" description="Disordered" evidence="11">
    <location>
        <begin position="1449"/>
        <end position="1473"/>
    </location>
</feature>
<evidence type="ECO:0000256" key="5">
    <source>
        <dbReference type="ARBA" id="ARBA00022801"/>
    </source>
</evidence>
<evidence type="ECO:0000259" key="15">
    <source>
        <dbReference type="PROSITE" id="PS50979"/>
    </source>
</evidence>
<dbReference type="PROSITE" id="PS00867">
    <property type="entry name" value="CPSASE_2"/>
    <property type="match status" value="1"/>
</dbReference>
<dbReference type="InterPro" id="IPR005479">
    <property type="entry name" value="CPAse_ATP-bd"/>
</dbReference>
<dbReference type="InterPro" id="IPR003778">
    <property type="entry name" value="CT_A_B"/>
</dbReference>
<dbReference type="PANTHER" id="PTHR18866">
    <property type="entry name" value="CARBOXYLASE:PYRUVATE/ACETYL-COA/PROPIONYL-COA CARBOXYLASE"/>
    <property type="match status" value="1"/>
</dbReference>
<gene>
    <name evidence="16" type="ORF">AK830_g5163</name>
</gene>
<dbReference type="GO" id="GO:0006351">
    <property type="term" value="P:DNA-templated transcription"/>
    <property type="evidence" value="ECO:0007669"/>
    <property type="project" value="InterPro"/>
</dbReference>
<dbReference type="Gene3D" id="2.40.50.100">
    <property type="match status" value="1"/>
</dbReference>
<evidence type="ECO:0000256" key="2">
    <source>
        <dbReference type="ARBA" id="ARBA00022598"/>
    </source>
</evidence>
<evidence type="ECO:0000256" key="8">
    <source>
        <dbReference type="ARBA" id="ARBA00023267"/>
    </source>
</evidence>
<dbReference type="PROSITE" id="PS50979">
    <property type="entry name" value="BC"/>
    <property type="match status" value="1"/>
</dbReference>
<evidence type="ECO:0000259" key="14">
    <source>
        <dbReference type="PROSITE" id="PS50975"/>
    </source>
</evidence>
<evidence type="ECO:0000256" key="1">
    <source>
        <dbReference type="ARBA" id="ARBA00001953"/>
    </source>
</evidence>
<dbReference type="InterPro" id="IPR016185">
    <property type="entry name" value="PreATP-grasp_dom_sf"/>
</dbReference>
<evidence type="ECO:0000256" key="10">
    <source>
        <dbReference type="SAM" id="Coils"/>
    </source>
</evidence>
<dbReference type="InterPro" id="IPR005481">
    <property type="entry name" value="BC-like_N"/>
</dbReference>
<dbReference type="GO" id="GO:0000981">
    <property type="term" value="F:DNA-binding transcription factor activity, RNA polymerase II-specific"/>
    <property type="evidence" value="ECO:0007669"/>
    <property type="project" value="InterPro"/>
</dbReference>
<evidence type="ECO:0000313" key="17">
    <source>
        <dbReference type="Proteomes" id="UP000050424"/>
    </source>
</evidence>
<evidence type="ECO:0000256" key="6">
    <source>
        <dbReference type="ARBA" id="ARBA00022840"/>
    </source>
</evidence>
<dbReference type="GO" id="GO:0005524">
    <property type="term" value="F:ATP binding"/>
    <property type="evidence" value="ECO:0007669"/>
    <property type="project" value="UniProtKB-UniRule"/>
</dbReference>
<dbReference type="SUPFAM" id="SSF160467">
    <property type="entry name" value="PH0987 N-terminal domain-like"/>
    <property type="match status" value="1"/>
</dbReference>
<feature type="region of interest" description="Disordered" evidence="11">
    <location>
        <begin position="1320"/>
        <end position="1397"/>
    </location>
</feature>
<feature type="domain" description="Zn(2)-C6 fungal-type" evidence="12">
    <location>
        <begin position="1288"/>
        <end position="1321"/>
    </location>
</feature>
<name>A0A0N8H7C5_9HYPO</name>
<comment type="cofactor">
    <cofactor evidence="1">
        <name>biotin</name>
        <dbReference type="ChEBI" id="CHEBI:57586"/>
    </cofactor>
</comment>
<evidence type="ECO:0000259" key="13">
    <source>
        <dbReference type="PROSITE" id="PS50968"/>
    </source>
</evidence>
<dbReference type="CDD" id="cd00067">
    <property type="entry name" value="GAL4"/>
    <property type="match status" value="1"/>
</dbReference>
<evidence type="ECO:0000256" key="11">
    <source>
        <dbReference type="SAM" id="MobiDB-lite"/>
    </source>
</evidence>
<dbReference type="STRING" id="78410.A0A0N8H7C5"/>
<dbReference type="SMART" id="SM00066">
    <property type="entry name" value="GAL4"/>
    <property type="match status" value="1"/>
</dbReference>
<keyword evidence="7" id="KW-0539">Nucleus</keyword>
<evidence type="ECO:0000256" key="4">
    <source>
        <dbReference type="ARBA" id="ARBA00022741"/>
    </source>
</evidence>
<feature type="compositionally biased region" description="Low complexity" evidence="11">
    <location>
        <begin position="1360"/>
        <end position="1372"/>
    </location>
</feature>
<protein>
    <submittedName>
        <fullName evidence="16">Putative urea carboxylase</fullName>
    </submittedName>
</protein>
<dbReference type="InterPro" id="IPR000089">
    <property type="entry name" value="Biotin_lipoyl"/>
</dbReference>
<dbReference type="Pfam" id="PF02626">
    <property type="entry name" value="CT_A_B"/>
    <property type="match status" value="1"/>
</dbReference>
<dbReference type="EMBL" id="LKCW01000066">
    <property type="protein sequence ID" value="KPM41388.1"/>
    <property type="molecule type" value="Genomic_DNA"/>
</dbReference>
<dbReference type="SUPFAM" id="SSF52440">
    <property type="entry name" value="PreATP-grasp domain"/>
    <property type="match status" value="1"/>
</dbReference>
<dbReference type="PROSITE" id="PS50968">
    <property type="entry name" value="BIOTINYL_LIPOYL"/>
    <property type="match status" value="1"/>
</dbReference>
<dbReference type="Pfam" id="PF04082">
    <property type="entry name" value="Fungal_trans"/>
    <property type="match status" value="1"/>
</dbReference>
<feature type="compositionally biased region" description="Pro residues" evidence="11">
    <location>
        <begin position="1693"/>
        <end position="1704"/>
    </location>
</feature>
<dbReference type="Pfam" id="PF00364">
    <property type="entry name" value="Biotin_lipoyl"/>
    <property type="match status" value="1"/>
</dbReference>
<dbReference type="CDD" id="cd12148">
    <property type="entry name" value="fungal_TF_MHR"/>
    <property type="match status" value="1"/>
</dbReference>
<dbReference type="InterPro" id="IPR003833">
    <property type="entry name" value="CT_C_D"/>
</dbReference>
<dbReference type="SUPFAM" id="SSF56059">
    <property type="entry name" value="Glutathione synthetase ATP-binding domain-like"/>
    <property type="match status" value="1"/>
</dbReference>
<dbReference type="Gene3D" id="3.30.1360.40">
    <property type="match status" value="1"/>
</dbReference>
<feature type="domain" description="Lipoyl-binding" evidence="13">
    <location>
        <begin position="1160"/>
        <end position="1243"/>
    </location>
</feature>
<dbReference type="Gene3D" id="2.40.100.10">
    <property type="entry name" value="Cyclophilin-like"/>
    <property type="match status" value="2"/>
</dbReference>
<dbReference type="InterPro" id="IPR011761">
    <property type="entry name" value="ATP-grasp"/>
</dbReference>
<dbReference type="Pfam" id="PF00172">
    <property type="entry name" value="Zn_clus"/>
    <property type="match status" value="1"/>
</dbReference>
<dbReference type="SMART" id="SM00796">
    <property type="entry name" value="AHS1"/>
    <property type="match status" value="1"/>
</dbReference>
<sequence length="1939" mass="211491">MEHLKAVLVANRGEIACRLIKAAKKLNIRTIAIYTEPDCASHHVLAADKAYLLNGESRSAYLDGDQIISIATAHGAQAIIPGYGFLSENTDFARSIAAAGLVFVGPSPEAIESFGLKHTARGLATDAGVPVVPGSEGLLDTEDAAASAATDVGFPVMLKATAGGGGMGLLVCADEAEVRKNYQTVQSRGASLFKNSGVFVERYYPDSHHIEVQVFGNGRGKAISIGERECSIQRRHQKVVEECPSPFVAMRHPELRAKLTASSVRLAESLKYGSAGTVEYLVDDHTGDFFFLEMNTRLQVEHGITEMCYDVDLVELMFRQADCELAGKGGLEAAELETLQKQCLEPKGHAIEVRVYAENPARNYTPSPGLLQKVSWHESKGTRVDTWVRAGITVSPEYDPLLAKIMHHAPSRDEAISGMELVLQQSTVSGPPINMDFLLAIIQDATFRGGNTVTKFLDSFGYVPPAIDVISGGSYTLIQDYPGRPTVGHGFGHAGPMDPIAFRAANILAGNPVGTEGLEITLTGPDLAFLGDAVVALCGPPVQAHLDGAELPLWSRVHVRAGQRLTIGKMPSHCRVYLAVYGGFLNVAEWFGSKSTNPMVNVGGYQGRPLRAGDFLRIVDTGTLPSDIPLTISEHLVPQYTTNWDIQVMPGPYETGYLSQEDIDMFYSQSWQVSHNAARGGIRLIGPRPRFARTDGGEGGAHPSNVIEYGYPLGGLNWTGDEPVLFPVDCPDFGGFICSLTVIKGEMWKVGQLRSGDYVKFRRVTLESALDCRRRNEDFLQHLVSAVEAGSWDGLVAFESTTLGEEAKDPGLDLVKCIEATSSSPKVSYRAGGDDFMLVDYGDGRTDLNSKCRATALKQCLEKAAGLASLNMAQGGAIFNTVGCGNSLAIFYDGMRLSREELMKQLLVFESSLGDMRAAKFPNRRFRLPVAFRHKKLDDSIERYTANQRSLASYLPDPFQFVAENNGMTLDELKRMFLSLESVVIGVGFFMALPQSLPADPRHRLRAPKMNPSRTYTPEGTFSWGGCCIAIYPVDCPGGYMPTGMTIPGVDVFGYKAGFSEEKPWMFQDMDTLSFYEVSEAEYDAKMAQFKSGSYQFEMEDGIFDMAAHNQLLKEAAGEAEELQKQRAVAQVKMAAREKELLEQWIEQRKANETSTDEIEALLDDPTIEAVESPVNANVWKVLVQEGDTLQAGQTTAILEAMKMEINVLVEADMAGATVIKVLIKPGDGVESVAPGRFFADTRLSPGFAAGPEHLALRSPPSASEPSLPLHALTMQDDQQRRRQQRKACDLCRRRKVRCDIVVRSGQQCSVCEKAGRECRSTTQFATPRRSVTNTRRPDRRGTRDRSPSGPSADEAGDDSVPPAVVTASASSPPAPQAKKTPGEQQQQTPGSSGQEQLARNGLARFFRHGIGAAAWAVFSSTQSFRIAYVGTAVSNLVHLVALHRSFRQPDPGPASGGSSSVADAGQQGPLHYPYPPIRQPRPWKPSGDIWGFPAAHDVAAEVASFPAQDVRDALVLAYFEHVHPLLPIVSMPEFFESYRSPDRPPPLLLFQAVLMAGAHACSHPLVARDRHAVKHVLFRRASMLYHMRHETDRIHLMQAAALFTWHVGDGDTVAGGPWYWSGIALRIGLGLGAHRRSAHLPRTETSQYRRCWWAAFVCDVFASLETGRPCAVRAEDIDQQPLAADDITDTPGPAPPSPLPPGGGPGARPDFLNRMVELAYIGLDIMAANAPSQDRLVDIGSINARLGLWSLQSGISSVADNDDAGTCHLRMHYNLVLLHLHRNMSAESGSQSICSTAAQAIVTSLEQLAARDEMRQCHFTAVGAVTAVGIQFASEIRVAVTSGVFLVAIHALEQLARLLRSTMVLSRYWPNAEAVHNVFEELHQEYETLVTQHLQGERVIIPETPPDWNRLLAGESTQLNDFTTDQGWMNMANWTDLL</sequence>
<feature type="compositionally biased region" description="Low complexity" evidence="11">
    <location>
        <begin position="1457"/>
        <end position="1469"/>
    </location>
</feature>
<dbReference type="Pfam" id="PF00289">
    <property type="entry name" value="Biotin_carb_N"/>
    <property type="match status" value="1"/>
</dbReference>
<keyword evidence="8" id="KW-0092">Biotin</keyword>
<dbReference type="FunFam" id="3.40.50.20:FF:000010">
    <property type="entry name" value="Propionyl-CoA carboxylase subunit alpha"/>
    <property type="match status" value="1"/>
</dbReference>
<organism evidence="16 17">
    <name type="scientific">Neonectria ditissima</name>
    <dbReference type="NCBI Taxonomy" id="78410"/>
    <lineage>
        <taxon>Eukaryota</taxon>
        <taxon>Fungi</taxon>
        <taxon>Dikarya</taxon>
        <taxon>Ascomycota</taxon>
        <taxon>Pezizomycotina</taxon>
        <taxon>Sordariomycetes</taxon>
        <taxon>Hypocreomycetidae</taxon>
        <taxon>Hypocreales</taxon>
        <taxon>Nectriaceae</taxon>
        <taxon>Neonectria</taxon>
    </lineage>
</organism>
<dbReference type="GO" id="GO:0016874">
    <property type="term" value="F:ligase activity"/>
    <property type="evidence" value="ECO:0007669"/>
    <property type="project" value="UniProtKB-KW"/>
</dbReference>
<evidence type="ECO:0000256" key="9">
    <source>
        <dbReference type="PROSITE-ProRule" id="PRU00409"/>
    </source>
</evidence>
<keyword evidence="4 9" id="KW-0547">Nucleotide-binding</keyword>